<dbReference type="InterPro" id="IPR013655">
    <property type="entry name" value="PAS_fold_3"/>
</dbReference>
<evidence type="ECO:0000256" key="5">
    <source>
        <dbReference type="ARBA" id="ARBA00023015"/>
    </source>
</evidence>
<dbReference type="InterPro" id="IPR035965">
    <property type="entry name" value="PAS-like_dom_sf"/>
</dbReference>
<keyword evidence="5" id="KW-0805">Transcription regulation</keyword>
<reference evidence="11" key="2">
    <citation type="submission" date="2025-09" db="UniProtKB">
        <authorList>
            <consortium name="Ensembl"/>
        </authorList>
    </citation>
    <scope>IDENTIFICATION</scope>
</reference>
<keyword evidence="3" id="KW-0963">Cytoplasm</keyword>
<dbReference type="SMART" id="SM00091">
    <property type="entry name" value="PAS"/>
    <property type="match status" value="2"/>
</dbReference>
<dbReference type="Ensembl" id="ENSSANT00000014470.1">
    <property type="protein sequence ID" value="ENSSANP00000013559.1"/>
    <property type="gene ID" value="ENSSANG00000007159.1"/>
</dbReference>
<comment type="subcellular location">
    <subcellularLocation>
        <location evidence="2">Cytoplasm</location>
    </subcellularLocation>
    <subcellularLocation>
        <location evidence="1">Nucleus</location>
    </subcellularLocation>
</comment>
<feature type="compositionally biased region" description="Low complexity" evidence="9">
    <location>
        <begin position="122"/>
        <end position="139"/>
    </location>
</feature>
<proteinExistence type="predicted"/>
<feature type="compositionally biased region" description="Gly residues" evidence="9">
    <location>
        <begin position="795"/>
        <end position="811"/>
    </location>
</feature>
<dbReference type="PANTHER" id="PTHR11269:SF8">
    <property type="entry name" value="PERIOD CIRCADIAN PROTEIN HOMOLOG 1"/>
    <property type="match status" value="1"/>
</dbReference>
<accession>A0A671L015</accession>
<evidence type="ECO:0000313" key="11">
    <source>
        <dbReference type="Ensembl" id="ENSSANP00000013559.1"/>
    </source>
</evidence>
<evidence type="ECO:0000256" key="3">
    <source>
        <dbReference type="ARBA" id="ARBA00022490"/>
    </source>
</evidence>
<name>A0A671L015_9TELE</name>
<feature type="compositionally biased region" description="Low complexity" evidence="9">
    <location>
        <begin position="1093"/>
        <end position="1105"/>
    </location>
</feature>
<dbReference type="InterPro" id="IPR022728">
    <property type="entry name" value="Period_circadian-like_C"/>
</dbReference>
<dbReference type="GO" id="GO:0005737">
    <property type="term" value="C:cytoplasm"/>
    <property type="evidence" value="ECO:0007669"/>
    <property type="project" value="UniProtKB-SubCell"/>
</dbReference>
<feature type="compositionally biased region" description="Pro residues" evidence="9">
    <location>
        <begin position="772"/>
        <end position="786"/>
    </location>
</feature>
<protein>
    <submittedName>
        <fullName evidence="11">Period circadian protein homolog 1-like</fullName>
    </submittedName>
</protein>
<keyword evidence="6" id="KW-0090">Biological rhythms</keyword>
<dbReference type="Pfam" id="PF08447">
    <property type="entry name" value="PAS_3"/>
    <property type="match status" value="1"/>
</dbReference>
<feature type="compositionally biased region" description="Low complexity" evidence="9">
    <location>
        <begin position="625"/>
        <end position="642"/>
    </location>
</feature>
<dbReference type="Proteomes" id="UP000472260">
    <property type="component" value="Unassembled WGS sequence"/>
</dbReference>
<dbReference type="PANTHER" id="PTHR11269">
    <property type="entry name" value="PERIOD CIRCADIAN PROTEIN"/>
    <property type="match status" value="1"/>
</dbReference>
<feature type="domain" description="PAS" evidence="10">
    <location>
        <begin position="406"/>
        <end position="449"/>
    </location>
</feature>
<evidence type="ECO:0000256" key="9">
    <source>
        <dbReference type="SAM" id="MobiDB-lite"/>
    </source>
</evidence>
<dbReference type="InterPro" id="IPR050760">
    <property type="entry name" value="Period_circadian_regulator"/>
</dbReference>
<gene>
    <name evidence="11" type="primary">LOC107684947</name>
</gene>
<dbReference type="Pfam" id="PF21353">
    <property type="entry name" value="Per3-like_PAS-A"/>
    <property type="match status" value="1"/>
</dbReference>
<dbReference type="GO" id="GO:0000976">
    <property type="term" value="F:transcription cis-regulatory region binding"/>
    <property type="evidence" value="ECO:0007669"/>
    <property type="project" value="TreeGrafter"/>
</dbReference>
<feature type="compositionally biased region" description="Basic residues" evidence="9">
    <location>
        <begin position="874"/>
        <end position="885"/>
    </location>
</feature>
<feature type="compositionally biased region" description="Low complexity" evidence="9">
    <location>
        <begin position="94"/>
        <end position="110"/>
    </location>
</feature>
<dbReference type="CDD" id="cd00130">
    <property type="entry name" value="PAS"/>
    <property type="match status" value="1"/>
</dbReference>
<dbReference type="SUPFAM" id="SSF55785">
    <property type="entry name" value="PYP-like sensor domain (PAS domain)"/>
    <property type="match status" value="1"/>
</dbReference>
<feature type="region of interest" description="Disordered" evidence="9">
    <location>
        <begin position="540"/>
        <end position="573"/>
    </location>
</feature>
<evidence type="ECO:0000259" key="10">
    <source>
        <dbReference type="PROSITE" id="PS50112"/>
    </source>
</evidence>
<dbReference type="InterPro" id="IPR000014">
    <property type="entry name" value="PAS"/>
</dbReference>
<dbReference type="Gene3D" id="3.30.450.20">
    <property type="entry name" value="PAS domain"/>
    <property type="match status" value="2"/>
</dbReference>
<evidence type="ECO:0000256" key="1">
    <source>
        <dbReference type="ARBA" id="ARBA00004123"/>
    </source>
</evidence>
<keyword evidence="12" id="KW-1185">Reference proteome</keyword>
<feature type="compositionally biased region" description="Low complexity" evidence="9">
    <location>
        <begin position="556"/>
        <end position="572"/>
    </location>
</feature>
<dbReference type="GO" id="GO:0000122">
    <property type="term" value="P:negative regulation of transcription by RNA polymerase II"/>
    <property type="evidence" value="ECO:0007669"/>
    <property type="project" value="TreeGrafter"/>
</dbReference>
<dbReference type="InterPro" id="IPR057310">
    <property type="entry name" value="PER1-3_bHLH"/>
</dbReference>
<dbReference type="GO" id="GO:0001222">
    <property type="term" value="F:transcription corepressor binding"/>
    <property type="evidence" value="ECO:0007669"/>
    <property type="project" value="TreeGrafter"/>
</dbReference>
<feature type="region of interest" description="Disordered" evidence="9">
    <location>
        <begin position="625"/>
        <end position="644"/>
    </location>
</feature>
<feature type="region of interest" description="Disordered" evidence="9">
    <location>
        <begin position="1093"/>
        <end position="1125"/>
    </location>
</feature>
<feature type="region of interest" description="Disordered" evidence="9">
    <location>
        <begin position="1"/>
        <end position="139"/>
    </location>
</feature>
<feature type="compositionally biased region" description="Polar residues" evidence="9">
    <location>
        <begin position="540"/>
        <end position="549"/>
    </location>
</feature>
<dbReference type="Pfam" id="PF23170">
    <property type="entry name" value="bHLH_PER"/>
    <property type="match status" value="1"/>
</dbReference>
<reference evidence="11" key="1">
    <citation type="submission" date="2025-08" db="UniProtKB">
        <authorList>
            <consortium name="Ensembl"/>
        </authorList>
    </citation>
    <scope>IDENTIFICATION</scope>
</reference>
<evidence type="ECO:0000256" key="2">
    <source>
        <dbReference type="ARBA" id="ARBA00004496"/>
    </source>
</evidence>
<feature type="compositionally biased region" description="Polar residues" evidence="9">
    <location>
        <begin position="62"/>
        <end position="81"/>
    </location>
</feature>
<evidence type="ECO:0000256" key="6">
    <source>
        <dbReference type="ARBA" id="ARBA00023108"/>
    </source>
</evidence>
<sequence>MSDDNSDSAPSNDTDRGAGGVEKKAGLVNRSCGMSESSPSSNPVNSGTGSSPGGVSDPKGSTGDNRGTNSDDTDGLSSGNDSGERESERGNGSRGRQSNRSYQSSSSQNGKDSGMCLETTESNKSSNSHSLSPPSSSLAYSLLSASSEQDLPSTSGCSSNQSARVQTQKELMRALNELKIRLPPERKMKGRSSTLNALKYALSCVRQVKANQEYYHQWNVEECHGCSLDLSTFTVEELDNITSEYTLKNTDTFSMAVSFLSGKVVYISPQGSSLLRSKPEKLHGVLFSELLAPQDVSTFYSNTAPSKLPPWTSCIGSVSPPVDCTQEKSMFCRISGDISTSVNVKYYPFRLTPYLLTLQDSDAAYPQPCCLLIAERVHSGYEAPRIPMDKRIFTTSHTPSCLFQEVDERAVPLLGYLPQDLVGTPVLLYIHPDDRPIMVAIHKKILKFAGQPFDHAPLRMCAQNGEYLTIDTSWSSFINPWSRKVAFIVGRHKVRTCPLNEDVFTLTRGLEERTLSPDITQLSEYIHRLLVQPVHSGSSHGYGSLASNGSHEHQPSAASSSDSSGPGLEDPSQLQKPMTFQQICKDVHMVKASGQQVFIESRNRPPPKKHSTAGAVQTVEAAKLGGSPGASAAPPSKSSAPSMIVQKEPPTTYSYQQINCLDSIVRYLESCNIPNTVKRKCGSSSCTASSTSDDDKQQDAPGNAKGPSVSLVEESTLLPPMAMHSKAESVASVTSQSIKCLFFFVLVASFWDIVMEEAPPTPNAAHPAAQPQIPPTMMPSLPPSPAPDRDAWRRGGAGGTGVAGGSGGGERLGLTKEVLSAHTQQEEQNFMCRFKDLSKLRVFDSTSTVHRQATVSLARGVCCSRDYPAAGSSGRRRGRGGKRLKHQEASEQTGSRSPAGPLRGVPTLDRHSNSSMPIGPADSSSSWPTSGSQASVPSVPYPPGILPLYTVYPPLSHSISDPSIQTGLHFPLQNSQMAPPMVHPMMALVLPNYMFPQPNMGMPQPFYSPNPAFPFPAVNTASPAPCQVPTPVPRAHSRSSTPQSYSQREAPEREGAESLLFQSRCSSPLNLLQLEESPSSWFEVASGSCYLRSGTSRSSQSSHTSKYFGSVDSSENSHSRKQTAGSDGEAQFIKCVLQDPIWLLMANTDEKTMMTYQLPIRDRDAVLKEDRAALRAMQKQQPRFTEEQKSELSQVHPWIRTGRLPRAINISACMGCRSSPSAPSAASFDVEIHEMEFCSVLEVTEEGATAEKHTQADTAMEKSNKTCKAREVENNRTIMSSQINDQEMMMMMIEEQEVTSQIEEEMGASLTPMTH</sequence>
<feature type="region of interest" description="Disordered" evidence="9">
    <location>
        <begin position="761"/>
        <end position="811"/>
    </location>
</feature>
<dbReference type="GO" id="GO:0043153">
    <property type="term" value="P:entrainment of circadian clock by photoperiod"/>
    <property type="evidence" value="ECO:0007669"/>
    <property type="project" value="TreeGrafter"/>
</dbReference>
<keyword evidence="7" id="KW-0804">Transcription</keyword>
<feature type="region of interest" description="Disordered" evidence="9">
    <location>
        <begin position="1026"/>
        <end position="1057"/>
    </location>
</feature>
<feature type="compositionally biased region" description="Low complexity" evidence="9">
    <location>
        <begin position="31"/>
        <end position="56"/>
    </location>
</feature>
<keyword evidence="8" id="KW-0539">Nucleus</keyword>
<dbReference type="InterPro" id="IPR048814">
    <property type="entry name" value="Per1-3_PAS-A"/>
</dbReference>
<dbReference type="FunFam" id="3.30.450.20:FF:000004">
    <property type="entry name" value="Period circadian protein homolog 3"/>
    <property type="match status" value="1"/>
</dbReference>
<feature type="compositionally biased region" description="Basic and acidic residues" evidence="9">
    <location>
        <begin position="13"/>
        <end position="25"/>
    </location>
</feature>
<feature type="region of interest" description="Disordered" evidence="9">
    <location>
        <begin position="866"/>
        <end position="938"/>
    </location>
</feature>
<dbReference type="GO" id="GO:0005634">
    <property type="term" value="C:nucleus"/>
    <property type="evidence" value="ECO:0007669"/>
    <property type="project" value="UniProtKB-SubCell"/>
</dbReference>
<dbReference type="Pfam" id="PF12114">
    <property type="entry name" value="Period_C"/>
    <property type="match status" value="1"/>
</dbReference>
<feature type="compositionally biased region" description="Polar residues" evidence="9">
    <location>
        <begin position="1038"/>
        <end position="1047"/>
    </location>
</feature>
<keyword evidence="4" id="KW-0677">Repeat</keyword>
<evidence type="ECO:0000256" key="7">
    <source>
        <dbReference type="ARBA" id="ARBA00023163"/>
    </source>
</evidence>
<dbReference type="GO" id="GO:0032922">
    <property type="term" value="P:circadian regulation of gene expression"/>
    <property type="evidence" value="ECO:0007669"/>
    <property type="project" value="TreeGrafter"/>
</dbReference>
<dbReference type="FunFam" id="3.30.450.20:FF:000013">
    <property type="entry name" value="Period circadian protein homolog 2"/>
    <property type="match status" value="1"/>
</dbReference>
<dbReference type="PROSITE" id="PS50112">
    <property type="entry name" value="PAS"/>
    <property type="match status" value="1"/>
</dbReference>
<feature type="compositionally biased region" description="Polar residues" evidence="9">
    <location>
        <begin position="922"/>
        <end position="936"/>
    </location>
</feature>
<evidence type="ECO:0000256" key="4">
    <source>
        <dbReference type="ARBA" id="ARBA00022737"/>
    </source>
</evidence>
<organism evidence="11 12">
    <name type="scientific">Sinocyclocheilus anshuiensis</name>
    <dbReference type="NCBI Taxonomy" id="1608454"/>
    <lineage>
        <taxon>Eukaryota</taxon>
        <taxon>Metazoa</taxon>
        <taxon>Chordata</taxon>
        <taxon>Craniata</taxon>
        <taxon>Vertebrata</taxon>
        <taxon>Euteleostomi</taxon>
        <taxon>Actinopterygii</taxon>
        <taxon>Neopterygii</taxon>
        <taxon>Teleostei</taxon>
        <taxon>Ostariophysi</taxon>
        <taxon>Cypriniformes</taxon>
        <taxon>Cyprinidae</taxon>
        <taxon>Cyprininae</taxon>
        <taxon>Sinocyclocheilus</taxon>
    </lineage>
</organism>
<feature type="compositionally biased region" description="Basic and acidic residues" evidence="9">
    <location>
        <begin position="82"/>
        <end position="91"/>
    </location>
</feature>
<evidence type="ECO:0000313" key="12">
    <source>
        <dbReference type="Proteomes" id="UP000472260"/>
    </source>
</evidence>
<feature type="region of interest" description="Disordered" evidence="9">
    <location>
        <begin position="680"/>
        <end position="709"/>
    </location>
</feature>
<evidence type="ECO:0000256" key="8">
    <source>
        <dbReference type="ARBA" id="ARBA00023242"/>
    </source>
</evidence>